<dbReference type="InterPro" id="IPR013977">
    <property type="entry name" value="GcvT_C"/>
</dbReference>
<dbReference type="InterPro" id="IPR023753">
    <property type="entry name" value="FAD/NAD-binding_dom"/>
</dbReference>
<evidence type="ECO:0000259" key="7">
    <source>
        <dbReference type="Pfam" id="PF17806"/>
    </source>
</evidence>
<dbReference type="PRINTS" id="PR00368">
    <property type="entry name" value="FADPNR"/>
</dbReference>
<dbReference type="Pfam" id="PF08669">
    <property type="entry name" value="GCV_T_C"/>
    <property type="match status" value="1"/>
</dbReference>
<dbReference type="InterPro" id="IPR041117">
    <property type="entry name" value="SoxA_A3"/>
</dbReference>
<sequence length="961" mass="106222">MKLRLEKQPLEWIDRSKQITFEVEGKFIPAFKGDVISSALWSEGHKVLGRSFKYHRRRGLLTMANHDVNALFQSKDRPNVRGDVVSAKEGIKLTSVNTFGNLERDAGSFVELISRFLPVGFYYRAFYSPKFLFPKWESLIRHMAGLGKVDTNWTQERKHKRYHYCDVAVIGAGPAGMSAAIKAAEGGVDVCLIDENPFIGGSLDYQYVNDPLLESTRENVKKKIAEMPNITVISSAYVAGYYGDNWLAVNTENGLIKLSAQSVVVATGVFEQPAVFRNNDLPGVMNASAAQRLMARYGVAPCREAVILTSNPEGYQAALDLCKAGVQVLAVLDTGRPSNPWYEQVYDLGIPVYKEIQGIEAHGKKELSAVTFQINGLSHTLNCDGLLMSVGWAPVGAPIYQAGGLFSYDENLHQLLPKKLPEGLFACGRINGIFDIHNQLQDGEQAGLNAAEYAKGLNLTPFNYLKSTTAHSHPYPVWDHPKGKAFVDFDEDVQLKDLKAAIAQGFDNIELMKRFSTIGMGPSQGKHSNMNGIRILAKLTGKTIDQTGSTTARPMFHPTPVSHLAGMRFRPERQTALHALHVSAKAKFMEAGNWLRPEYYQTESDRKTCIYAEALAVRQSVGLIDVSTLGKLEIFGEDAAALMDRLYTMTMSNMKVGASRYALMVDDTGVIIDDGVSVRYSEDHFYVTTTTTSSDSAYRMIQKKIIEWGLDATVLNRTGQLAAMNLAGPNSRKVLAKLTDLDLSNDAFPYLAMRQTQVLGFDATLIRVGFVGELGYEIHLHDKDATPVWQALMVEGAEFGIRPFGVEAQRLLRLEKGHIIVGQDTDGLMNPFEAGMPWAVHLKKPSFIGKPSLAKLKTMQKRKLIGFELLVELYDEPVLESNLIIESGDIAGRVTSVAFSPSLNKTIGLADVSMEYSQLDEVIHIKLTSGALINAKVVPLPFYDPEGERQRPEEQTEGETS</sequence>
<keyword evidence="8" id="KW-0808">Transferase</keyword>
<protein>
    <submittedName>
        <fullName evidence="8">Aminomethyltransferase</fullName>
        <ecNumber evidence="8">2.1.2.10</ecNumber>
    </submittedName>
</protein>
<evidence type="ECO:0000256" key="2">
    <source>
        <dbReference type="ARBA" id="ARBA00022576"/>
    </source>
</evidence>
<evidence type="ECO:0000313" key="8">
    <source>
        <dbReference type="EMBL" id="ABB41944.1"/>
    </source>
</evidence>
<dbReference type="InterPro" id="IPR036188">
    <property type="entry name" value="FAD/NAD-bd_sf"/>
</dbReference>
<feature type="domain" description="SoxA A3" evidence="7">
    <location>
        <begin position="482"/>
        <end position="566"/>
    </location>
</feature>
<dbReference type="Pfam" id="PF01571">
    <property type="entry name" value="GCV_T"/>
    <property type="match status" value="1"/>
</dbReference>
<gene>
    <name evidence="8" type="ordered locus">Tcr_1349</name>
</gene>
<evidence type="ECO:0000259" key="4">
    <source>
        <dbReference type="Pfam" id="PF01571"/>
    </source>
</evidence>
<dbReference type="PANTHER" id="PTHR43757">
    <property type="entry name" value="AMINOMETHYLTRANSFERASE"/>
    <property type="match status" value="1"/>
</dbReference>
<dbReference type="InterPro" id="IPR027266">
    <property type="entry name" value="TrmE/GcvT-like"/>
</dbReference>
<keyword evidence="2" id="KW-0032">Aminotransferase</keyword>
<dbReference type="GO" id="GO:0008483">
    <property type="term" value="F:transaminase activity"/>
    <property type="evidence" value="ECO:0007669"/>
    <property type="project" value="UniProtKB-KW"/>
</dbReference>
<dbReference type="PRINTS" id="PR00469">
    <property type="entry name" value="PNDRDTASEII"/>
</dbReference>
<dbReference type="GO" id="GO:0016491">
    <property type="term" value="F:oxidoreductase activity"/>
    <property type="evidence" value="ECO:0007669"/>
    <property type="project" value="UniProtKB-KW"/>
</dbReference>
<evidence type="ECO:0000259" key="6">
    <source>
        <dbReference type="Pfam" id="PF08669"/>
    </source>
</evidence>
<dbReference type="eggNOG" id="COG0446">
    <property type="taxonomic scope" value="Bacteria"/>
</dbReference>
<dbReference type="PANTHER" id="PTHR43757:SF2">
    <property type="entry name" value="AMINOMETHYLTRANSFERASE, MITOCHONDRIAL"/>
    <property type="match status" value="1"/>
</dbReference>
<dbReference type="GO" id="GO:0008168">
    <property type="term" value="F:methyltransferase activity"/>
    <property type="evidence" value="ECO:0007669"/>
    <property type="project" value="UniProtKB-KW"/>
</dbReference>
<reference evidence="8" key="1">
    <citation type="submission" date="2006-07" db="EMBL/GenBank/DDBJ databases">
        <title>Complete sequence of Thiomicrospira crunogena XCL-2.</title>
        <authorList>
            <consortium name="US DOE Joint Genome Institute"/>
            <person name="Copeland A."/>
            <person name="Lucas S."/>
            <person name="Lapidus A."/>
            <person name="Barry K."/>
            <person name="Detter J.C."/>
            <person name="Glavina del Rio T."/>
            <person name="Hammon N."/>
            <person name="Israni S."/>
            <person name="Dalin E."/>
            <person name="Tice H."/>
            <person name="Pitluck S."/>
            <person name="Chain P."/>
            <person name="Malfatti S."/>
            <person name="Shin M."/>
            <person name="Vergez L."/>
            <person name="Schmutz J."/>
            <person name="Larimer F."/>
            <person name="Land M."/>
            <person name="Hauser L."/>
            <person name="Kyrpides N."/>
            <person name="Lykidis A."/>
            <person name="Scott K.M."/>
            <person name="Sievert S."/>
            <person name="Kerfeld C."/>
            <person name="Freyermuth S."/>
            <person name="Dobrinski K."/>
            <person name="Boller A."/>
            <person name="Fitzpatrick K."/>
            <person name="Thoma P."/>
            <person name="Moore J."/>
            <person name="Richardson P."/>
        </authorList>
    </citation>
    <scope>NUCLEOTIDE SEQUENCE</scope>
    <source>
        <strain evidence="8">XCL-2</strain>
    </source>
</reference>
<feature type="domain" description="GCVT N-terminal" evidence="4">
    <location>
        <begin position="577"/>
        <end position="844"/>
    </location>
</feature>
<dbReference type="KEGG" id="tcx:Tcr_1349"/>
<feature type="domain" description="FAD/NAD(P)-binding" evidence="5">
    <location>
        <begin position="166"/>
        <end position="399"/>
    </location>
</feature>
<dbReference type="InterPro" id="IPR029043">
    <property type="entry name" value="GcvT/YgfZ_C"/>
</dbReference>
<keyword evidence="8" id="KW-0489">Methyltransferase</keyword>
<dbReference type="OrthoDB" id="5287468at2"/>
<keyword evidence="3" id="KW-0560">Oxidoreductase</keyword>
<evidence type="ECO:0000256" key="1">
    <source>
        <dbReference type="ARBA" id="ARBA00008609"/>
    </source>
</evidence>
<dbReference type="Gene3D" id="3.30.1360.120">
    <property type="entry name" value="Probable tRNA modification gtpase trme, domain 1"/>
    <property type="match status" value="1"/>
</dbReference>
<comment type="similarity">
    <text evidence="1">Belongs to the GcvT family.</text>
</comment>
<organism evidence="8">
    <name type="scientific">Hydrogenovibrio crunogenus (strain DSM 25203 / XCL-2)</name>
    <name type="common">Thiomicrospira crunogena</name>
    <dbReference type="NCBI Taxonomy" id="317025"/>
    <lineage>
        <taxon>Bacteria</taxon>
        <taxon>Pseudomonadati</taxon>
        <taxon>Pseudomonadota</taxon>
        <taxon>Gammaproteobacteria</taxon>
        <taxon>Thiotrichales</taxon>
        <taxon>Piscirickettsiaceae</taxon>
        <taxon>Hydrogenovibrio</taxon>
    </lineage>
</organism>
<dbReference type="SUPFAM" id="SSF103025">
    <property type="entry name" value="Folate-binding domain"/>
    <property type="match status" value="1"/>
</dbReference>
<dbReference type="SUPFAM" id="SSF51905">
    <property type="entry name" value="FAD/NAD(P)-binding domain"/>
    <property type="match status" value="1"/>
</dbReference>
<dbReference type="InterPro" id="IPR028896">
    <property type="entry name" value="GcvT/YgfZ/DmdA"/>
</dbReference>
<dbReference type="SUPFAM" id="SSF101790">
    <property type="entry name" value="Aminomethyltransferase beta-barrel domain"/>
    <property type="match status" value="1"/>
</dbReference>
<accession>Q31FX9</accession>
<dbReference type="Gene3D" id="3.10.20.440">
    <property type="entry name" value="2Fe-2S iron-sulphur cluster binding domain, sarcosine oxidase, alpha subunit, N-terminal domain"/>
    <property type="match status" value="1"/>
</dbReference>
<dbReference type="EMBL" id="CP000109">
    <property type="protein sequence ID" value="ABB41944.1"/>
    <property type="molecule type" value="Genomic_DNA"/>
</dbReference>
<proteinExistence type="inferred from homology"/>
<dbReference type="InterPro" id="IPR006222">
    <property type="entry name" value="GCVT_N"/>
</dbReference>
<dbReference type="STRING" id="317025.Tcr_1349"/>
<feature type="domain" description="Aminomethyltransferase C-terminal" evidence="6">
    <location>
        <begin position="862"/>
        <end position="944"/>
    </location>
</feature>
<evidence type="ECO:0000259" key="5">
    <source>
        <dbReference type="Pfam" id="PF07992"/>
    </source>
</evidence>
<dbReference type="AlphaFoldDB" id="Q31FX9"/>
<dbReference type="InterPro" id="IPR041854">
    <property type="entry name" value="BFD-like_2Fe2S-bd_dom_sf"/>
</dbReference>
<dbReference type="Gene3D" id="1.10.10.1100">
    <property type="entry name" value="BFD-like [2Fe-2S]-binding domain"/>
    <property type="match status" value="1"/>
</dbReference>
<dbReference type="GO" id="GO:0004047">
    <property type="term" value="F:aminomethyltransferase activity"/>
    <property type="evidence" value="ECO:0007669"/>
    <property type="project" value="UniProtKB-EC"/>
</dbReference>
<dbReference type="eggNOG" id="COG0404">
    <property type="taxonomic scope" value="Bacteria"/>
</dbReference>
<dbReference type="HOGENOM" id="CLU_011963_0_0_6"/>
<dbReference type="Gene3D" id="3.50.50.60">
    <property type="entry name" value="FAD/NAD(P)-binding domain"/>
    <property type="match status" value="1"/>
</dbReference>
<dbReference type="GO" id="GO:0032259">
    <property type="term" value="P:methylation"/>
    <property type="evidence" value="ECO:0007669"/>
    <property type="project" value="UniProtKB-KW"/>
</dbReference>
<evidence type="ECO:0000256" key="3">
    <source>
        <dbReference type="ARBA" id="ARBA00023002"/>
    </source>
</evidence>
<dbReference type="Pfam" id="PF13510">
    <property type="entry name" value="Fer2_4"/>
    <property type="match status" value="1"/>
</dbReference>
<name>Q31FX9_HYDCU</name>
<dbReference type="InterPro" id="IPR042204">
    <property type="entry name" value="2Fe-2S-bd_N"/>
</dbReference>
<dbReference type="Pfam" id="PF17806">
    <property type="entry name" value="SO_alpha_A3"/>
    <property type="match status" value="1"/>
</dbReference>
<dbReference type="EC" id="2.1.2.10" evidence="8"/>
<dbReference type="Pfam" id="PF07992">
    <property type="entry name" value="Pyr_redox_2"/>
    <property type="match status" value="1"/>
</dbReference>